<dbReference type="EMBL" id="CP024636">
    <property type="protein sequence ID" value="QGR08397.1"/>
    <property type="molecule type" value="Genomic_DNA"/>
</dbReference>
<feature type="chain" id="PRO_5043045903" evidence="1">
    <location>
        <begin position="22"/>
        <end position="319"/>
    </location>
</feature>
<dbReference type="PANTHER" id="PTHR30024:SF48">
    <property type="entry name" value="ABC TRANSPORTER SUBSTRATE-BINDING PROTEIN"/>
    <property type="match status" value="1"/>
</dbReference>
<evidence type="ECO:0000256" key="1">
    <source>
        <dbReference type="SAM" id="SignalP"/>
    </source>
</evidence>
<dbReference type="Pfam" id="PF09084">
    <property type="entry name" value="NMT1"/>
    <property type="match status" value="1"/>
</dbReference>
<evidence type="ECO:0000313" key="6">
    <source>
        <dbReference type="Proteomes" id="UP001171299"/>
    </source>
</evidence>
<reference evidence="3" key="3">
    <citation type="submission" date="2023-07" db="EMBL/GenBank/DDBJ databases">
        <title>The extreme plant-growth-promoting properties of Pantoea phytobeneficialis PF55 revealed by functional and genomic analysis.</title>
        <authorList>
            <person name="Nascimento F.X."/>
            <person name="Marcio R.J."/>
        </authorList>
    </citation>
    <scope>NUCLEOTIDE SEQUENCE</scope>
    <source>
        <strain evidence="3">PF55</strain>
    </source>
</reference>
<evidence type="ECO:0000313" key="4">
    <source>
        <dbReference type="EMBL" id="QGR08397.1"/>
    </source>
</evidence>
<protein>
    <submittedName>
        <fullName evidence="3 4">ABC transporter substrate-binding protein</fullName>
    </submittedName>
</protein>
<dbReference type="EMBL" id="JAUOOM010000014">
    <property type="protein sequence ID" value="MDO6407851.1"/>
    <property type="molecule type" value="Genomic_DNA"/>
</dbReference>
<dbReference type="RefSeq" id="WP_208724333.1">
    <property type="nucleotide sequence ID" value="NZ_CP024636.1"/>
</dbReference>
<sequence length="319" mass="33929">MKWQKPVVAALLLCAAFGSQAAPDLSHVTLVLGDQARNLRSLVEAAGVMKDAPYQYRWANFQGAAPLFEAQRAGAVDTSYAGDLPVLMAASGGVPLKIIATNVGDGGSNGLIVPADSPIHSVKDLVGKEVVVSSARGSISQHLLYQALQEADVQRDAVPVRFVLPTDASAAFNSGQISAWATFDPYLGIAEQHGARLLRDGKGLTTALSFVTATQSSLDDPLKRAAIADFTHRLAQAREWALAHPQEYNQVYAQLTRLQPADAGKITARISHGIRAVTPDDIAQVQQVSDLFSALHILPNKVDVQAITDTQVFADGGQY</sequence>
<dbReference type="PANTHER" id="PTHR30024">
    <property type="entry name" value="ALIPHATIC SULFONATES-BINDING PROTEIN-RELATED"/>
    <property type="match status" value="1"/>
</dbReference>
<dbReference type="Proteomes" id="UP000424872">
    <property type="component" value="Chromosome"/>
</dbReference>
<dbReference type="AlphaFoldDB" id="A0AAP9KR20"/>
<organism evidence="4 5">
    <name type="scientific">Pantoea phytobeneficialis</name>
    <dbReference type="NCBI Taxonomy" id="2052056"/>
    <lineage>
        <taxon>Bacteria</taxon>
        <taxon>Pseudomonadati</taxon>
        <taxon>Pseudomonadota</taxon>
        <taxon>Gammaproteobacteria</taxon>
        <taxon>Enterobacterales</taxon>
        <taxon>Erwiniaceae</taxon>
        <taxon>Pantoea</taxon>
    </lineage>
</organism>
<dbReference type="Gene3D" id="3.40.190.10">
    <property type="entry name" value="Periplasmic binding protein-like II"/>
    <property type="match status" value="2"/>
</dbReference>
<keyword evidence="1" id="KW-0732">Signal</keyword>
<feature type="signal peptide" evidence="1">
    <location>
        <begin position="1"/>
        <end position="21"/>
    </location>
</feature>
<keyword evidence="6" id="KW-1185">Reference proteome</keyword>
<dbReference type="CDD" id="cd13558">
    <property type="entry name" value="PBP2_SsuA_like_2"/>
    <property type="match status" value="1"/>
</dbReference>
<evidence type="ECO:0000313" key="3">
    <source>
        <dbReference type="EMBL" id="MDO6407851.1"/>
    </source>
</evidence>
<accession>A0AAP9KR20</accession>
<evidence type="ECO:0000259" key="2">
    <source>
        <dbReference type="Pfam" id="PF09084"/>
    </source>
</evidence>
<gene>
    <name evidence="4" type="ORF">CTZ24_19015</name>
    <name evidence="3" type="ORF">Q3404_14840</name>
</gene>
<reference evidence="4" key="2">
    <citation type="journal article" date="2020" name="Environ. Microbiol.">
        <title>The extreme plant-growth-promoting properties of Pantoea phytobeneficialis MSR2 revealed by functional and genomic analysis.</title>
        <authorList>
            <person name="Nascimento F.X."/>
            <person name="Hernandez A.G."/>
            <person name="Glick B.R."/>
            <person name="Rossi M.J."/>
        </authorList>
    </citation>
    <scope>NUCLEOTIDE SEQUENCE</scope>
    <source>
        <strain evidence="4">MSR2</strain>
    </source>
</reference>
<name>A0AAP9KR20_9GAMM</name>
<feature type="domain" description="SsuA/THI5-like" evidence="2">
    <location>
        <begin position="73"/>
        <end position="247"/>
    </location>
</feature>
<proteinExistence type="predicted"/>
<dbReference type="SUPFAM" id="SSF53850">
    <property type="entry name" value="Periplasmic binding protein-like II"/>
    <property type="match status" value="1"/>
</dbReference>
<dbReference type="InterPro" id="IPR015168">
    <property type="entry name" value="SsuA/THI5"/>
</dbReference>
<evidence type="ECO:0000313" key="5">
    <source>
        <dbReference type="Proteomes" id="UP000424872"/>
    </source>
</evidence>
<dbReference type="KEGG" id="ppho:CTZ24_19015"/>
<dbReference type="Proteomes" id="UP001171299">
    <property type="component" value="Unassembled WGS sequence"/>
</dbReference>
<reference evidence="5" key="1">
    <citation type="submission" date="2017-11" db="EMBL/GenBank/DDBJ databases">
        <title>Genome sequence of Pantoea sp. MSR2.</title>
        <authorList>
            <person name="Nascimento F.X."/>
        </authorList>
    </citation>
    <scope>NUCLEOTIDE SEQUENCE [LARGE SCALE GENOMIC DNA]</scope>
    <source>
        <strain evidence="5">MSR2</strain>
    </source>
</reference>